<dbReference type="STRING" id="1531966.A0A0A1T6X9"/>
<evidence type="ECO:0000256" key="2">
    <source>
        <dbReference type="ARBA" id="ARBA00022692"/>
    </source>
</evidence>
<sequence length="430" mass="46871">MSLGICAPASTVIGKEFNSNNSFLLVLYITIPNLGQTVSSLYISPLSERFGRVPIYHLFSLLYILFTLATGFSNSLSTLIILRVLTGGTIAPICLNPAITGDMFAATKRGSAMSIASVIPILGSAVGPIVGGYITQYLSWRWTFWLMAILTTAIQPFLILVLKESYVPIIRKKALQKTQIEFIDAPAPSKYLLGWNWSTVQAILLLIVRPFIILSSSRVAVLMALYLSVLYAYLGLLAANMATVFQQVYGFSESQSGLVYLATSVGTLAGTVYCVFVLDHFLQVGLPGGKRDAQDEGRPENRLIAIIPAMAAYPIGLMMYGWSLENHWHWIVPTLSTFLCGFSLSSSTTPIMSYLVDVFGDRAASAIAAVLPMRYVAGTFIPVAAPYLSDRLGYGWASSLLVFILLALIPPTFLVIVRPQKKVAPIIVTR</sequence>
<dbReference type="OrthoDB" id="6770063at2759"/>
<dbReference type="Proteomes" id="UP000039046">
    <property type="component" value="Unassembled WGS sequence"/>
</dbReference>
<keyword evidence="4 5" id="KW-0472">Membrane</keyword>
<gene>
    <name evidence="7" type="ORF">VHEMI02119</name>
</gene>
<dbReference type="PROSITE" id="PS50850">
    <property type="entry name" value="MFS"/>
    <property type="match status" value="1"/>
</dbReference>
<dbReference type="PANTHER" id="PTHR23502:SF163">
    <property type="entry name" value="MAJOR FACILITATOR SUPERFAMILY (MFS) PROFILE DOMAIN-CONTAINING PROTEIN"/>
    <property type="match status" value="1"/>
</dbReference>
<dbReference type="AlphaFoldDB" id="A0A0A1T6X9"/>
<feature type="transmembrane region" description="Helical" evidence="5">
    <location>
        <begin position="142"/>
        <end position="162"/>
    </location>
</feature>
<feature type="transmembrane region" description="Helical" evidence="5">
    <location>
        <begin position="111"/>
        <end position="130"/>
    </location>
</feature>
<feature type="transmembrane region" description="Helical" evidence="5">
    <location>
        <begin position="394"/>
        <end position="417"/>
    </location>
</feature>
<dbReference type="InterPro" id="IPR036259">
    <property type="entry name" value="MFS_trans_sf"/>
</dbReference>
<feature type="transmembrane region" description="Helical" evidence="5">
    <location>
        <begin position="259"/>
        <end position="282"/>
    </location>
</feature>
<dbReference type="InterPro" id="IPR020846">
    <property type="entry name" value="MFS_dom"/>
</dbReference>
<feature type="domain" description="Major facilitator superfamily (MFS) profile" evidence="6">
    <location>
        <begin position="1"/>
        <end position="422"/>
    </location>
</feature>
<reference evidence="7 8" key="1">
    <citation type="journal article" date="2015" name="Genome Announc.">
        <title>Draft Genome Sequence and Gene Annotation of the Entomopathogenic Fungus Verticillium hemipterigenum.</title>
        <authorList>
            <person name="Horn F."/>
            <person name="Habel A."/>
            <person name="Scharf D.H."/>
            <person name="Dworschak J."/>
            <person name="Brakhage A.A."/>
            <person name="Guthke R."/>
            <person name="Hertweck C."/>
            <person name="Linde J."/>
        </authorList>
    </citation>
    <scope>NUCLEOTIDE SEQUENCE [LARGE SCALE GENOMIC DNA]</scope>
</reference>
<name>A0A0A1T6X9_9HYPO</name>
<proteinExistence type="predicted"/>
<evidence type="ECO:0000256" key="3">
    <source>
        <dbReference type="ARBA" id="ARBA00022989"/>
    </source>
</evidence>
<dbReference type="Pfam" id="PF07690">
    <property type="entry name" value="MFS_1"/>
    <property type="match status" value="1"/>
</dbReference>
<evidence type="ECO:0000259" key="6">
    <source>
        <dbReference type="PROSITE" id="PS50850"/>
    </source>
</evidence>
<dbReference type="Gene3D" id="1.20.1250.20">
    <property type="entry name" value="MFS general substrate transporter like domains"/>
    <property type="match status" value="1"/>
</dbReference>
<dbReference type="SUPFAM" id="SSF103473">
    <property type="entry name" value="MFS general substrate transporter"/>
    <property type="match status" value="1"/>
</dbReference>
<dbReference type="GO" id="GO:0022857">
    <property type="term" value="F:transmembrane transporter activity"/>
    <property type="evidence" value="ECO:0007669"/>
    <property type="project" value="InterPro"/>
</dbReference>
<organism evidence="7 8">
    <name type="scientific">[Torrubiella] hemipterigena</name>
    <dbReference type="NCBI Taxonomy" id="1531966"/>
    <lineage>
        <taxon>Eukaryota</taxon>
        <taxon>Fungi</taxon>
        <taxon>Dikarya</taxon>
        <taxon>Ascomycota</taxon>
        <taxon>Pezizomycotina</taxon>
        <taxon>Sordariomycetes</taxon>
        <taxon>Hypocreomycetidae</taxon>
        <taxon>Hypocreales</taxon>
        <taxon>Clavicipitaceae</taxon>
        <taxon>Clavicipitaceae incertae sedis</taxon>
        <taxon>'Torrubiella' clade</taxon>
    </lineage>
</organism>
<comment type="subcellular location">
    <subcellularLocation>
        <location evidence="1">Membrane</location>
        <topology evidence="1">Multi-pass membrane protein</topology>
    </subcellularLocation>
</comment>
<dbReference type="HOGENOM" id="CLU_008455_1_0_1"/>
<feature type="transmembrane region" description="Helical" evidence="5">
    <location>
        <begin position="303"/>
        <end position="322"/>
    </location>
</feature>
<accession>A0A0A1T6X9</accession>
<feature type="transmembrane region" description="Helical" evidence="5">
    <location>
        <begin position="55"/>
        <end position="73"/>
    </location>
</feature>
<keyword evidence="3 5" id="KW-1133">Transmembrane helix</keyword>
<dbReference type="InterPro" id="IPR011701">
    <property type="entry name" value="MFS"/>
</dbReference>
<dbReference type="PANTHER" id="PTHR23502">
    <property type="entry name" value="MAJOR FACILITATOR SUPERFAMILY"/>
    <property type="match status" value="1"/>
</dbReference>
<evidence type="ECO:0000313" key="7">
    <source>
        <dbReference type="EMBL" id="CEJ82027.1"/>
    </source>
</evidence>
<feature type="transmembrane region" description="Helical" evidence="5">
    <location>
        <begin position="23"/>
        <end position="43"/>
    </location>
</feature>
<feature type="transmembrane region" description="Helical" evidence="5">
    <location>
        <begin position="219"/>
        <end position="239"/>
    </location>
</feature>
<dbReference type="GO" id="GO:0016020">
    <property type="term" value="C:membrane"/>
    <property type="evidence" value="ECO:0007669"/>
    <property type="project" value="UniProtKB-SubCell"/>
</dbReference>
<evidence type="ECO:0000256" key="4">
    <source>
        <dbReference type="ARBA" id="ARBA00023136"/>
    </source>
</evidence>
<keyword evidence="2 5" id="KW-0812">Transmembrane</keyword>
<protein>
    <recommendedName>
        <fullName evidence="6">Major facilitator superfamily (MFS) profile domain-containing protein</fullName>
    </recommendedName>
</protein>
<evidence type="ECO:0000256" key="1">
    <source>
        <dbReference type="ARBA" id="ARBA00004141"/>
    </source>
</evidence>
<keyword evidence="8" id="KW-1185">Reference proteome</keyword>
<feature type="transmembrane region" description="Helical" evidence="5">
    <location>
        <begin position="79"/>
        <end position="99"/>
    </location>
</feature>
<evidence type="ECO:0000313" key="8">
    <source>
        <dbReference type="Proteomes" id="UP000039046"/>
    </source>
</evidence>
<feature type="transmembrane region" description="Helical" evidence="5">
    <location>
        <begin position="328"/>
        <end position="345"/>
    </location>
</feature>
<dbReference type="EMBL" id="CDHN01000001">
    <property type="protein sequence ID" value="CEJ82027.1"/>
    <property type="molecule type" value="Genomic_DNA"/>
</dbReference>
<evidence type="ECO:0000256" key="5">
    <source>
        <dbReference type="SAM" id="Phobius"/>
    </source>
</evidence>
<feature type="transmembrane region" description="Helical" evidence="5">
    <location>
        <begin position="366"/>
        <end position="388"/>
    </location>
</feature>